<evidence type="ECO:0000313" key="3">
    <source>
        <dbReference type="Proteomes" id="UP000658127"/>
    </source>
</evidence>
<comment type="caution">
    <text evidence="2">The sequence shown here is derived from an EMBL/GenBank/DDBJ whole genome shotgun (WGS) entry which is preliminary data.</text>
</comment>
<dbReference type="EMBL" id="BMNE01000003">
    <property type="protein sequence ID" value="GGN78542.1"/>
    <property type="molecule type" value="Genomic_DNA"/>
</dbReference>
<gene>
    <name evidence="2" type="ORF">GCM10011610_26210</name>
</gene>
<sequence length="80" mass="8783">MKGTQELMQARERQACFVLDTDGGDDGQVLVGSRLPNHVQQSRLSDTGLPAQDDRRSVSGDGTIQEVSQRGQIPFPTDQR</sequence>
<proteinExistence type="predicted"/>
<name>A0ABQ2KBV6_9NOCA</name>
<evidence type="ECO:0000313" key="2">
    <source>
        <dbReference type="EMBL" id="GGN78542.1"/>
    </source>
</evidence>
<feature type="compositionally biased region" description="Polar residues" evidence="1">
    <location>
        <begin position="60"/>
        <end position="71"/>
    </location>
</feature>
<keyword evidence="3" id="KW-1185">Reference proteome</keyword>
<organism evidence="2 3">
    <name type="scientific">Nocardia rhizosphaerihabitans</name>
    <dbReference type="NCBI Taxonomy" id="1691570"/>
    <lineage>
        <taxon>Bacteria</taxon>
        <taxon>Bacillati</taxon>
        <taxon>Actinomycetota</taxon>
        <taxon>Actinomycetes</taxon>
        <taxon>Mycobacteriales</taxon>
        <taxon>Nocardiaceae</taxon>
        <taxon>Nocardia</taxon>
    </lineage>
</organism>
<accession>A0ABQ2KBV6</accession>
<reference evidence="3" key="1">
    <citation type="journal article" date="2019" name="Int. J. Syst. Evol. Microbiol.">
        <title>The Global Catalogue of Microorganisms (GCM) 10K type strain sequencing project: providing services to taxonomists for standard genome sequencing and annotation.</title>
        <authorList>
            <consortium name="The Broad Institute Genomics Platform"/>
            <consortium name="The Broad Institute Genome Sequencing Center for Infectious Disease"/>
            <person name="Wu L."/>
            <person name="Ma J."/>
        </authorList>
    </citation>
    <scope>NUCLEOTIDE SEQUENCE [LARGE SCALE GENOMIC DNA]</scope>
    <source>
        <strain evidence="3">CGMCC 4.7329</strain>
    </source>
</reference>
<protein>
    <submittedName>
        <fullName evidence="2">Uncharacterized protein</fullName>
    </submittedName>
</protein>
<feature type="region of interest" description="Disordered" evidence="1">
    <location>
        <begin position="33"/>
        <end position="80"/>
    </location>
</feature>
<evidence type="ECO:0000256" key="1">
    <source>
        <dbReference type="SAM" id="MobiDB-lite"/>
    </source>
</evidence>
<dbReference type="Proteomes" id="UP000658127">
    <property type="component" value="Unassembled WGS sequence"/>
</dbReference>